<dbReference type="InterPro" id="IPR035897">
    <property type="entry name" value="Toll_tir_struct_dom_sf"/>
</dbReference>
<accession>A0A2I0IV86</accession>
<dbReference type="AlphaFoldDB" id="A0A2I0IV86"/>
<dbReference type="EMBL" id="PGOL01002492">
    <property type="protein sequence ID" value="PKI47570.1"/>
    <property type="molecule type" value="Genomic_DNA"/>
</dbReference>
<organism evidence="6 7">
    <name type="scientific">Punica granatum</name>
    <name type="common">Pomegranate</name>
    <dbReference type="NCBI Taxonomy" id="22663"/>
    <lineage>
        <taxon>Eukaryota</taxon>
        <taxon>Viridiplantae</taxon>
        <taxon>Streptophyta</taxon>
        <taxon>Embryophyta</taxon>
        <taxon>Tracheophyta</taxon>
        <taxon>Spermatophyta</taxon>
        <taxon>Magnoliopsida</taxon>
        <taxon>eudicotyledons</taxon>
        <taxon>Gunneridae</taxon>
        <taxon>Pentapetalae</taxon>
        <taxon>rosids</taxon>
        <taxon>malvids</taxon>
        <taxon>Myrtales</taxon>
        <taxon>Lythraceae</taxon>
        <taxon>Punica</taxon>
    </lineage>
</organism>
<proteinExistence type="predicted"/>
<dbReference type="SUPFAM" id="SSF52200">
    <property type="entry name" value="Toll/Interleukin receptor TIR domain"/>
    <property type="match status" value="1"/>
</dbReference>
<dbReference type="PANTHER" id="PTHR32009:SF39">
    <property type="entry name" value="TIR DOMAIN-CONTAINING PROTEIN"/>
    <property type="match status" value="1"/>
</dbReference>
<evidence type="ECO:0000259" key="5">
    <source>
        <dbReference type="Pfam" id="PF01582"/>
    </source>
</evidence>
<evidence type="ECO:0000256" key="3">
    <source>
        <dbReference type="ARBA" id="ARBA00023027"/>
    </source>
</evidence>
<evidence type="ECO:0000256" key="1">
    <source>
        <dbReference type="ARBA" id="ARBA00011982"/>
    </source>
</evidence>
<evidence type="ECO:0000256" key="4">
    <source>
        <dbReference type="ARBA" id="ARBA00047304"/>
    </source>
</evidence>
<dbReference type="GO" id="GO:0007165">
    <property type="term" value="P:signal transduction"/>
    <property type="evidence" value="ECO:0007669"/>
    <property type="project" value="InterPro"/>
</dbReference>
<gene>
    <name evidence="6" type="ORF">CRG98_032035</name>
</gene>
<dbReference type="GO" id="GO:0061809">
    <property type="term" value="F:NAD+ nucleosidase activity, cyclic ADP-ribose generating"/>
    <property type="evidence" value="ECO:0007669"/>
    <property type="project" value="UniProtKB-EC"/>
</dbReference>
<keyword evidence="3" id="KW-0520">NAD</keyword>
<dbReference type="EC" id="3.2.2.6" evidence="1"/>
<dbReference type="Gene3D" id="3.40.50.10140">
    <property type="entry name" value="Toll/interleukin-1 receptor homology (TIR) domain"/>
    <property type="match status" value="1"/>
</dbReference>
<dbReference type="PANTHER" id="PTHR32009">
    <property type="entry name" value="TMV RESISTANCE PROTEIN N-LIKE"/>
    <property type="match status" value="1"/>
</dbReference>
<evidence type="ECO:0000256" key="2">
    <source>
        <dbReference type="ARBA" id="ARBA00022801"/>
    </source>
</evidence>
<evidence type="ECO:0000313" key="7">
    <source>
        <dbReference type="Proteomes" id="UP000233551"/>
    </source>
</evidence>
<dbReference type="InterPro" id="IPR000157">
    <property type="entry name" value="TIR_dom"/>
</dbReference>
<comment type="catalytic activity">
    <reaction evidence="4">
        <text>NAD(+) + H2O = ADP-D-ribose + nicotinamide + H(+)</text>
        <dbReference type="Rhea" id="RHEA:16301"/>
        <dbReference type="ChEBI" id="CHEBI:15377"/>
        <dbReference type="ChEBI" id="CHEBI:15378"/>
        <dbReference type="ChEBI" id="CHEBI:17154"/>
        <dbReference type="ChEBI" id="CHEBI:57540"/>
        <dbReference type="ChEBI" id="CHEBI:57967"/>
        <dbReference type="EC" id="3.2.2.6"/>
    </reaction>
    <physiologicalReaction direction="left-to-right" evidence="4">
        <dbReference type="Rhea" id="RHEA:16302"/>
    </physiologicalReaction>
</comment>
<reference evidence="6 7" key="1">
    <citation type="submission" date="2017-11" db="EMBL/GenBank/DDBJ databases">
        <title>De-novo sequencing of pomegranate (Punica granatum L.) genome.</title>
        <authorList>
            <person name="Akparov Z."/>
            <person name="Amiraslanov A."/>
            <person name="Hajiyeva S."/>
            <person name="Abbasov M."/>
            <person name="Kaur K."/>
            <person name="Hamwieh A."/>
            <person name="Solovyev V."/>
            <person name="Salamov A."/>
            <person name="Braich B."/>
            <person name="Kosarev P."/>
            <person name="Mahmoud A."/>
            <person name="Hajiyev E."/>
            <person name="Babayeva S."/>
            <person name="Izzatullayeva V."/>
            <person name="Mammadov A."/>
            <person name="Mammadov A."/>
            <person name="Sharifova S."/>
            <person name="Ojaghi J."/>
            <person name="Eynullazada K."/>
            <person name="Bayramov B."/>
            <person name="Abdulazimova A."/>
            <person name="Shahmuradov I."/>
        </authorList>
    </citation>
    <scope>NUCLEOTIDE SEQUENCE [LARGE SCALE GENOMIC DNA]</scope>
    <source>
        <strain evidence="7">cv. AG2017</strain>
        <tissue evidence="6">Leaf</tissue>
    </source>
</reference>
<protein>
    <recommendedName>
        <fullName evidence="1">ADP-ribosyl cyclase/cyclic ADP-ribose hydrolase</fullName>
        <ecNumber evidence="1">3.2.2.6</ecNumber>
    </recommendedName>
</protein>
<dbReference type="Proteomes" id="UP000233551">
    <property type="component" value="Unassembled WGS sequence"/>
</dbReference>
<keyword evidence="7" id="KW-1185">Reference proteome</keyword>
<feature type="domain" description="TIR" evidence="5">
    <location>
        <begin position="4"/>
        <end position="65"/>
    </location>
</feature>
<dbReference type="Pfam" id="PF01582">
    <property type="entry name" value="TIR"/>
    <property type="match status" value="1"/>
</dbReference>
<sequence>MYRDHGHMVIPIFYNVEPSEVRNQSGKFGKGFNRSQAKDQTEKEAWRAALREAGTISSWHVDKDARRSQIETLGHCRSRLRILKGHGVLYGRRP</sequence>
<keyword evidence="2" id="KW-0378">Hydrolase</keyword>
<name>A0A2I0IV86_PUNGR</name>
<comment type="caution">
    <text evidence="6">The sequence shown here is derived from an EMBL/GenBank/DDBJ whole genome shotgun (WGS) entry which is preliminary data.</text>
</comment>
<evidence type="ECO:0000313" key="6">
    <source>
        <dbReference type="EMBL" id="PKI47570.1"/>
    </source>
</evidence>